<evidence type="ECO:0000256" key="1">
    <source>
        <dbReference type="SAM" id="Phobius"/>
    </source>
</evidence>
<dbReference type="VEuPathDB" id="MicrosporidiaDB:EDEG_00865"/>
<keyword evidence="1" id="KW-0472">Membrane</keyword>
<sequence length="176" mass="20000">MGANIDELSAAENQHPELDFNAQVNIILEQFSSESTDEISEDPIIAIDTNVIAQNENPNGILMSLEKWIYNAKDQLSTALIVLCMNIMYTLIFINVSKRITNISQSAYIVIILQKSILGMIIFIYIAILVFMLCCRKSKRNYLLNIIVLYVYSAIFYFLGLFSFLNELKRITIGAI</sequence>
<keyword evidence="1" id="KW-1133">Transmembrane helix</keyword>
<gene>
    <name evidence="2" type="ORF">EDEG_00865</name>
</gene>
<dbReference type="HOGENOM" id="CLU_1525119_0_0_1"/>
<dbReference type="AlphaFoldDB" id="J9DR26"/>
<keyword evidence="1" id="KW-0812">Transmembrane</keyword>
<evidence type="ECO:0000313" key="2">
    <source>
        <dbReference type="EMBL" id="EJW05030.1"/>
    </source>
</evidence>
<proteinExistence type="predicted"/>
<keyword evidence="3" id="KW-1185">Reference proteome</keyword>
<comment type="caution">
    <text evidence="2">The sequence shown here is derived from an EMBL/GenBank/DDBJ whole genome shotgun (WGS) entry which is preliminary data.</text>
</comment>
<name>J9DR26_EDHAE</name>
<dbReference type="InParanoid" id="J9DR26"/>
<dbReference type="Proteomes" id="UP000003163">
    <property type="component" value="Unassembled WGS sequence"/>
</dbReference>
<reference evidence="2 3" key="1">
    <citation type="submission" date="2011-08" db="EMBL/GenBank/DDBJ databases">
        <authorList>
            <person name="Liu Z.J."/>
            <person name="Shi F.L."/>
            <person name="Lu J.Q."/>
            <person name="Li M."/>
            <person name="Wang Z.L."/>
        </authorList>
    </citation>
    <scope>NUCLEOTIDE SEQUENCE [LARGE SCALE GENOMIC DNA]</scope>
    <source>
        <strain evidence="2 3">USNM 41457</strain>
    </source>
</reference>
<dbReference type="EMBL" id="AFBI03000011">
    <property type="protein sequence ID" value="EJW05030.1"/>
    <property type="molecule type" value="Genomic_DNA"/>
</dbReference>
<organism evidence="2 3">
    <name type="scientific">Edhazardia aedis (strain USNM 41457)</name>
    <name type="common">Microsporidian parasite</name>
    <dbReference type="NCBI Taxonomy" id="1003232"/>
    <lineage>
        <taxon>Eukaryota</taxon>
        <taxon>Fungi</taxon>
        <taxon>Fungi incertae sedis</taxon>
        <taxon>Microsporidia</taxon>
        <taxon>Edhazardia</taxon>
    </lineage>
</organism>
<protein>
    <submittedName>
        <fullName evidence="2">Uncharacterized protein</fullName>
    </submittedName>
</protein>
<reference evidence="3" key="2">
    <citation type="submission" date="2015-07" db="EMBL/GenBank/DDBJ databases">
        <title>Contrasting host-pathogen interactions and genome evolution in two generalist and specialist microsporidian pathogens of mosquitoes.</title>
        <authorList>
            <consortium name="The Broad Institute Genomics Platform"/>
            <consortium name="The Broad Institute Genome Sequencing Center for Infectious Disease"/>
            <person name="Cuomo C.A."/>
            <person name="Sanscrainte N.D."/>
            <person name="Goldberg J.M."/>
            <person name="Heiman D."/>
            <person name="Young S."/>
            <person name="Zeng Q."/>
            <person name="Becnel J.J."/>
            <person name="Birren B.W."/>
        </authorList>
    </citation>
    <scope>NUCLEOTIDE SEQUENCE [LARGE SCALE GENOMIC DNA]</scope>
    <source>
        <strain evidence="3">USNM 41457</strain>
    </source>
</reference>
<accession>J9DR26</accession>
<feature type="transmembrane region" description="Helical" evidence="1">
    <location>
        <begin position="142"/>
        <end position="165"/>
    </location>
</feature>
<feature type="transmembrane region" description="Helical" evidence="1">
    <location>
        <begin position="108"/>
        <end position="135"/>
    </location>
</feature>
<feature type="transmembrane region" description="Helical" evidence="1">
    <location>
        <begin position="76"/>
        <end position="96"/>
    </location>
</feature>
<evidence type="ECO:0000313" key="3">
    <source>
        <dbReference type="Proteomes" id="UP000003163"/>
    </source>
</evidence>